<dbReference type="AlphaFoldDB" id="A0A815MVG3"/>
<evidence type="ECO:0000313" key="1">
    <source>
        <dbReference type="EMBL" id="CAF1421264.1"/>
    </source>
</evidence>
<evidence type="ECO:0000313" key="3">
    <source>
        <dbReference type="Proteomes" id="UP000663828"/>
    </source>
</evidence>
<name>A0A815MVG3_ADIRI</name>
<dbReference type="GO" id="GO:0009451">
    <property type="term" value="P:RNA modification"/>
    <property type="evidence" value="ECO:0007669"/>
    <property type="project" value="InterPro"/>
</dbReference>
<dbReference type="InterPro" id="IPR046960">
    <property type="entry name" value="PPR_At4g14850-like_plant"/>
</dbReference>
<gene>
    <name evidence="1" type="ORF">EDS130_LOCUS37498</name>
    <name evidence="2" type="ORF">XAT740_LOCUS44102</name>
</gene>
<accession>A0A815MVG3</accession>
<dbReference type="PANTHER" id="PTHR47926">
    <property type="entry name" value="PENTATRICOPEPTIDE REPEAT-CONTAINING PROTEIN"/>
    <property type="match status" value="1"/>
</dbReference>
<sequence>MWRRSLKSGLLSLMAFVERSTIIRFASNIGDRLKKLNESKQFQRTLQLFHQHQKNNNEILSSLTITQALKACTHLKDIQRGKAIHDLVSSRTKDDHYIVTSLIHMYMQCGDIRSAETLFDNTKTKVPSMYGAMMKGYLTNNEAQKAFEVFHQIKTPSEVNLVVFFQVCANLKTQQALDALKKVLLKEENSFQSNYRLATSSVNALVECGDVARAEKIFDKIKGKQLPIYGAMMKGYVATNQAEKAIALFKQIEGPNDIIVNLLLNACAQL</sequence>
<protein>
    <submittedName>
        <fullName evidence="1">Uncharacterized protein</fullName>
    </submittedName>
</protein>
<comment type="caution">
    <text evidence="1">The sequence shown here is derived from an EMBL/GenBank/DDBJ whole genome shotgun (WGS) entry which is preliminary data.</text>
</comment>
<dbReference type="OrthoDB" id="10054481at2759"/>
<dbReference type="EMBL" id="CAJNOJ010000371">
    <property type="protein sequence ID" value="CAF1421264.1"/>
    <property type="molecule type" value="Genomic_DNA"/>
</dbReference>
<proteinExistence type="predicted"/>
<dbReference type="GO" id="GO:0003723">
    <property type="term" value="F:RNA binding"/>
    <property type="evidence" value="ECO:0007669"/>
    <property type="project" value="InterPro"/>
</dbReference>
<organism evidence="1 4">
    <name type="scientific">Adineta ricciae</name>
    <name type="common">Rotifer</name>
    <dbReference type="NCBI Taxonomy" id="249248"/>
    <lineage>
        <taxon>Eukaryota</taxon>
        <taxon>Metazoa</taxon>
        <taxon>Spiralia</taxon>
        <taxon>Gnathifera</taxon>
        <taxon>Rotifera</taxon>
        <taxon>Eurotatoria</taxon>
        <taxon>Bdelloidea</taxon>
        <taxon>Adinetida</taxon>
        <taxon>Adinetidae</taxon>
        <taxon>Adineta</taxon>
    </lineage>
</organism>
<reference evidence="1" key="1">
    <citation type="submission" date="2021-02" db="EMBL/GenBank/DDBJ databases">
        <authorList>
            <person name="Nowell W R."/>
        </authorList>
    </citation>
    <scope>NUCLEOTIDE SEQUENCE</scope>
</reference>
<dbReference type="Proteomes" id="UP000663828">
    <property type="component" value="Unassembled WGS sequence"/>
</dbReference>
<evidence type="ECO:0000313" key="4">
    <source>
        <dbReference type="Proteomes" id="UP000663852"/>
    </source>
</evidence>
<dbReference type="Pfam" id="PF01535">
    <property type="entry name" value="PPR"/>
    <property type="match status" value="3"/>
</dbReference>
<dbReference type="EMBL" id="CAJNOR010005542">
    <property type="protein sequence ID" value="CAF1566861.1"/>
    <property type="molecule type" value="Genomic_DNA"/>
</dbReference>
<dbReference type="InterPro" id="IPR011990">
    <property type="entry name" value="TPR-like_helical_dom_sf"/>
</dbReference>
<dbReference type="InterPro" id="IPR002885">
    <property type="entry name" value="PPR_rpt"/>
</dbReference>
<keyword evidence="3" id="KW-1185">Reference proteome</keyword>
<evidence type="ECO:0000313" key="2">
    <source>
        <dbReference type="EMBL" id="CAF1566861.1"/>
    </source>
</evidence>
<dbReference type="Gene3D" id="1.25.40.10">
    <property type="entry name" value="Tetratricopeptide repeat domain"/>
    <property type="match status" value="2"/>
</dbReference>
<dbReference type="Proteomes" id="UP000663852">
    <property type="component" value="Unassembled WGS sequence"/>
</dbReference>